<dbReference type="Pfam" id="PF19349">
    <property type="entry name" value="DUF5927"/>
    <property type="match status" value="1"/>
</dbReference>
<dbReference type="PANTHER" id="PTHR46025:SF3">
    <property type="entry name" value="XYLOSYLTRANSFERASE OXT"/>
    <property type="match status" value="1"/>
</dbReference>
<accession>A0A1B0ZT21</accession>
<evidence type="ECO:0000256" key="3">
    <source>
        <dbReference type="ARBA" id="ARBA00022676"/>
    </source>
</evidence>
<comment type="subcellular location">
    <subcellularLocation>
        <location evidence="2">Endoplasmic reticulum membrane</location>
        <topology evidence="2">Single-pass type II membrane protein</topology>
    </subcellularLocation>
    <subcellularLocation>
        <location evidence="1">Golgi apparatus membrane</location>
        <topology evidence="1">Single-pass type II membrane protein</topology>
    </subcellularLocation>
</comment>
<evidence type="ECO:0000256" key="9">
    <source>
        <dbReference type="ARBA" id="ARBA00022989"/>
    </source>
</evidence>
<keyword evidence="12" id="KW-1015">Disulfide bond</keyword>
<dbReference type="InterPro" id="IPR003406">
    <property type="entry name" value="Glyco_trans_14"/>
</dbReference>
<keyword evidence="3" id="KW-0328">Glycosyltransferase</keyword>
<evidence type="ECO:0000256" key="14">
    <source>
        <dbReference type="ARBA" id="ARBA00042865"/>
    </source>
</evidence>
<evidence type="ECO:0000256" key="12">
    <source>
        <dbReference type="ARBA" id="ARBA00023157"/>
    </source>
</evidence>
<keyword evidence="5" id="KW-0812">Transmembrane</keyword>
<evidence type="ECO:0000313" key="16">
    <source>
        <dbReference type="EMBL" id="ANP37249.1"/>
    </source>
</evidence>
<name>A0A1B0ZT21_9RHOB</name>
<dbReference type="Proteomes" id="UP000092565">
    <property type="component" value="Chromosome"/>
</dbReference>
<organism evidence="16 17">
    <name type="scientific">Phaeobacter gallaeciensis</name>
    <dbReference type="NCBI Taxonomy" id="60890"/>
    <lineage>
        <taxon>Bacteria</taxon>
        <taxon>Pseudomonadati</taxon>
        <taxon>Pseudomonadota</taxon>
        <taxon>Alphaproteobacteria</taxon>
        <taxon>Rhodobacterales</taxon>
        <taxon>Roseobacteraceae</taxon>
        <taxon>Phaeobacter</taxon>
    </lineage>
</organism>
<evidence type="ECO:0000256" key="6">
    <source>
        <dbReference type="ARBA" id="ARBA00022723"/>
    </source>
</evidence>
<dbReference type="GO" id="GO:0030158">
    <property type="term" value="F:protein xylosyltransferase activity"/>
    <property type="evidence" value="ECO:0007669"/>
    <property type="project" value="InterPro"/>
</dbReference>
<evidence type="ECO:0000256" key="8">
    <source>
        <dbReference type="ARBA" id="ARBA00022968"/>
    </source>
</evidence>
<dbReference type="GO" id="GO:0016020">
    <property type="term" value="C:membrane"/>
    <property type="evidence" value="ECO:0007669"/>
    <property type="project" value="InterPro"/>
</dbReference>
<evidence type="ECO:0000313" key="17">
    <source>
        <dbReference type="Proteomes" id="UP000092565"/>
    </source>
</evidence>
<evidence type="ECO:0000256" key="4">
    <source>
        <dbReference type="ARBA" id="ARBA00022679"/>
    </source>
</evidence>
<keyword evidence="9" id="KW-1133">Transmembrane helix</keyword>
<evidence type="ECO:0000256" key="10">
    <source>
        <dbReference type="ARBA" id="ARBA00023034"/>
    </source>
</evidence>
<dbReference type="PATRIC" id="fig|60890.4.peg.2286"/>
<dbReference type="GO" id="GO:0046872">
    <property type="term" value="F:metal ion binding"/>
    <property type="evidence" value="ECO:0007669"/>
    <property type="project" value="UniProtKB-KW"/>
</dbReference>
<dbReference type="PANTHER" id="PTHR46025">
    <property type="entry name" value="XYLOSYLTRANSFERASE OXT"/>
    <property type="match status" value="1"/>
</dbReference>
<keyword evidence="6" id="KW-0479">Metal-binding</keyword>
<keyword evidence="13" id="KW-0325">Glycoprotein</keyword>
<reference evidence="16 17" key="1">
    <citation type="submission" date="2016-04" db="EMBL/GenBank/DDBJ databases">
        <authorList>
            <person name="Evans L.H."/>
            <person name="Alamgir A."/>
            <person name="Owens N."/>
            <person name="Weber N.D."/>
            <person name="Virtaneva K."/>
            <person name="Barbian K."/>
            <person name="Babar A."/>
            <person name="Rosenke K."/>
        </authorList>
    </citation>
    <scope>NUCLEOTIDE SEQUENCE [LARGE SCALE GENOMIC DNA]</scope>
    <source>
        <strain evidence="16 17">JL2886</strain>
    </source>
</reference>
<dbReference type="AlphaFoldDB" id="A0A1B0ZT21"/>
<evidence type="ECO:0000256" key="11">
    <source>
        <dbReference type="ARBA" id="ARBA00023136"/>
    </source>
</evidence>
<keyword evidence="7" id="KW-0256">Endoplasmic reticulum</keyword>
<evidence type="ECO:0000256" key="5">
    <source>
        <dbReference type="ARBA" id="ARBA00022692"/>
    </source>
</evidence>
<keyword evidence="4 16" id="KW-0808">Transferase</keyword>
<dbReference type="GO" id="GO:0030166">
    <property type="term" value="P:proteoglycan biosynthetic process"/>
    <property type="evidence" value="ECO:0007669"/>
    <property type="project" value="InterPro"/>
</dbReference>
<proteinExistence type="predicted"/>
<feature type="domain" description="DUF5927" evidence="15">
    <location>
        <begin position="280"/>
        <end position="579"/>
    </location>
</feature>
<evidence type="ECO:0000256" key="2">
    <source>
        <dbReference type="ARBA" id="ARBA00004648"/>
    </source>
</evidence>
<keyword evidence="17" id="KW-1185">Reference proteome</keyword>
<keyword evidence="10" id="KW-0333">Golgi apparatus</keyword>
<evidence type="ECO:0000256" key="7">
    <source>
        <dbReference type="ARBA" id="ARBA00022824"/>
    </source>
</evidence>
<evidence type="ECO:0000256" key="13">
    <source>
        <dbReference type="ARBA" id="ARBA00023180"/>
    </source>
</evidence>
<dbReference type="EMBL" id="CP015124">
    <property type="protein sequence ID" value="ANP37249.1"/>
    <property type="molecule type" value="Genomic_DNA"/>
</dbReference>
<dbReference type="InterPro" id="IPR043538">
    <property type="entry name" value="XYLT"/>
</dbReference>
<dbReference type="InterPro" id="IPR045971">
    <property type="entry name" value="DUF5927"/>
</dbReference>
<sequence>MSSAGQTSKEEATKGTVGIVMLVHTALERAEQVARHWAAAGCPVVIHVDRKVPQTTFKTFRDGLSDEQLIRFSPRHTCEWGTWGIVAASQSAAEMMLRSCPGVRHVYLSSGSCLPLRPVQELVDYLAARPQTDFIESATTADVPWIVGGLDVERFTLRFPFSWKKQRALFDGYVNLQRRLRIKRRIPPGLVPHMGSQWWCLTRRTLSAILEDPDRPIHDRYFKKVWIPDESYFQTLARQHSAQIESRSLTLSKFDFEGKPHIFYDDHLQLLRRSDCFVARKIWPRAQRLYDAFLTDPAGAMKRTEPNPGKIDRVFSKAVERRTRGRPGLYMQSRFPSKWSVSNVTANPYSVFQGFAELFVDFESWLNRTTGSRVHGHLFAPDRAEFADGDSMINGALSDTAKLRDNNPESFLTNLIWNTRGQRQSFQFGPQDNQKIGAFIAGDPNAHVSVISGAWAVPLFRSTQSFSELRRIAARLQRIEAAHLHLLRDQHTKARVRIWTMAEFVEAPMEPLQAILDDLGAQAPRHLNEAPTMADLEGFGQFLQNLKNQGMHPYLMGDFPVEQGPVSMPKSPRKPYLVR</sequence>
<evidence type="ECO:0000256" key="1">
    <source>
        <dbReference type="ARBA" id="ARBA00004323"/>
    </source>
</evidence>
<dbReference type="RefSeq" id="WP_065272099.1">
    <property type="nucleotide sequence ID" value="NZ_CP015124.1"/>
</dbReference>
<gene>
    <name evidence="16" type="ORF">JL2886_02360</name>
</gene>
<keyword evidence="8" id="KW-0735">Signal-anchor</keyword>
<evidence type="ECO:0000259" key="15">
    <source>
        <dbReference type="Pfam" id="PF19349"/>
    </source>
</evidence>
<dbReference type="Pfam" id="PF02485">
    <property type="entry name" value="Branch"/>
    <property type="match status" value="1"/>
</dbReference>
<keyword evidence="11" id="KW-0472">Membrane</keyword>
<protein>
    <recommendedName>
        <fullName evidence="14">Peptide O-xylosyltransferase</fullName>
    </recommendedName>
</protein>